<name>A0A1J4KHS7_9EUKA</name>
<dbReference type="EMBL" id="MLAK01000603">
    <property type="protein sequence ID" value="OHT10763.1"/>
    <property type="molecule type" value="Genomic_DNA"/>
</dbReference>
<dbReference type="PANTHER" id="PTHR23257">
    <property type="entry name" value="SERINE-THREONINE PROTEIN KINASE"/>
    <property type="match status" value="1"/>
</dbReference>
<keyword evidence="1" id="KW-0723">Serine/threonine-protein kinase</keyword>
<dbReference type="PROSITE" id="PS50011">
    <property type="entry name" value="PROTEIN_KINASE_DOM"/>
    <property type="match status" value="1"/>
</dbReference>
<dbReference type="InterPro" id="IPR017441">
    <property type="entry name" value="Protein_kinase_ATP_BS"/>
</dbReference>
<dbReference type="InterPro" id="IPR011009">
    <property type="entry name" value="Kinase-like_dom_sf"/>
</dbReference>
<dbReference type="PRINTS" id="PR00109">
    <property type="entry name" value="TYRKINASE"/>
</dbReference>
<comment type="caution">
    <text evidence="7">The sequence shown here is derived from an EMBL/GenBank/DDBJ whole genome shotgun (WGS) entry which is preliminary data.</text>
</comment>
<dbReference type="InterPro" id="IPR011989">
    <property type="entry name" value="ARM-like"/>
</dbReference>
<evidence type="ECO:0000313" key="7">
    <source>
        <dbReference type="EMBL" id="OHT10763.1"/>
    </source>
</evidence>
<evidence type="ECO:0000259" key="6">
    <source>
        <dbReference type="PROSITE" id="PS50011"/>
    </source>
</evidence>
<keyword evidence="3 4" id="KW-0067">ATP-binding</keyword>
<dbReference type="RefSeq" id="XP_068363899.1">
    <property type="nucleotide sequence ID" value="XM_068501083.1"/>
</dbReference>
<dbReference type="InterPro" id="IPR008271">
    <property type="entry name" value="Ser/Thr_kinase_AS"/>
</dbReference>
<feature type="compositionally biased region" description="Basic and acidic residues" evidence="5">
    <location>
        <begin position="954"/>
        <end position="968"/>
    </location>
</feature>
<proteinExistence type="predicted"/>
<evidence type="ECO:0000256" key="1">
    <source>
        <dbReference type="ARBA" id="ARBA00022527"/>
    </source>
</evidence>
<keyword evidence="8" id="KW-1185">Reference proteome</keyword>
<dbReference type="SUPFAM" id="SSF48371">
    <property type="entry name" value="ARM repeat"/>
    <property type="match status" value="1"/>
</dbReference>
<feature type="domain" description="Protein kinase" evidence="6">
    <location>
        <begin position="208"/>
        <end position="466"/>
    </location>
</feature>
<evidence type="ECO:0000256" key="4">
    <source>
        <dbReference type="PROSITE-ProRule" id="PRU10141"/>
    </source>
</evidence>
<keyword evidence="7" id="KW-0808">Transferase</keyword>
<dbReference type="Gene3D" id="3.30.200.20">
    <property type="entry name" value="Phosphorylase Kinase, domain 1"/>
    <property type="match status" value="1"/>
</dbReference>
<feature type="region of interest" description="Disordered" evidence="5">
    <location>
        <begin position="923"/>
        <end position="968"/>
    </location>
</feature>
<organism evidence="7 8">
    <name type="scientific">Tritrichomonas foetus</name>
    <dbReference type="NCBI Taxonomy" id="1144522"/>
    <lineage>
        <taxon>Eukaryota</taxon>
        <taxon>Metamonada</taxon>
        <taxon>Parabasalia</taxon>
        <taxon>Tritrichomonadida</taxon>
        <taxon>Tritrichomonadidae</taxon>
        <taxon>Tritrichomonas</taxon>
    </lineage>
</organism>
<evidence type="ECO:0000256" key="5">
    <source>
        <dbReference type="SAM" id="MobiDB-lite"/>
    </source>
</evidence>
<dbReference type="GO" id="GO:0004674">
    <property type="term" value="F:protein serine/threonine kinase activity"/>
    <property type="evidence" value="ECO:0007669"/>
    <property type="project" value="UniProtKB-KW"/>
</dbReference>
<dbReference type="GeneID" id="94835787"/>
<keyword evidence="2 4" id="KW-0547">Nucleotide-binding</keyword>
<dbReference type="InterPro" id="IPR001245">
    <property type="entry name" value="Ser-Thr/Tyr_kinase_cat_dom"/>
</dbReference>
<dbReference type="InterPro" id="IPR000719">
    <property type="entry name" value="Prot_kinase_dom"/>
</dbReference>
<dbReference type="GO" id="GO:0005737">
    <property type="term" value="C:cytoplasm"/>
    <property type="evidence" value="ECO:0007669"/>
    <property type="project" value="TreeGrafter"/>
</dbReference>
<dbReference type="VEuPathDB" id="TrichDB:TRFO_19902"/>
<gene>
    <name evidence="7" type="ORF">TRFO_19902</name>
</gene>
<dbReference type="Pfam" id="PF07714">
    <property type="entry name" value="PK_Tyr_Ser-Thr"/>
    <property type="match status" value="1"/>
</dbReference>
<feature type="region of interest" description="Disordered" evidence="5">
    <location>
        <begin position="623"/>
        <end position="650"/>
    </location>
</feature>
<dbReference type="GO" id="GO:0007165">
    <property type="term" value="P:signal transduction"/>
    <property type="evidence" value="ECO:0007669"/>
    <property type="project" value="TreeGrafter"/>
</dbReference>
<keyword evidence="7" id="KW-0418">Kinase</keyword>
<reference evidence="7" key="1">
    <citation type="submission" date="2016-10" db="EMBL/GenBank/DDBJ databases">
        <authorList>
            <person name="Benchimol M."/>
            <person name="Almeida L.G."/>
            <person name="Vasconcelos A.T."/>
            <person name="Perreira-Neves A."/>
            <person name="Rosa I.A."/>
            <person name="Tasca T."/>
            <person name="Bogo M.R."/>
            <person name="de Souza W."/>
        </authorList>
    </citation>
    <scope>NUCLEOTIDE SEQUENCE [LARGE SCALE GENOMIC DNA]</scope>
    <source>
        <strain evidence="7">K</strain>
    </source>
</reference>
<sequence>MNETFSRCQRIEKLQIEVRKLIDISKKVHVHRSLLTSLCNKLRHYSISIDHLNKNDRPIDEKEECQFDKLEKVFHQLQEIYLFQYEENWYNYLSNNPISSFLEEINQYVDNINKISVKLKLFENPPLQWDEKITLDENIHDLNVLQNLFEDIKTSNQSEKLNEILSLKNAIIGSPNASKSKRNKFLSRKTIKESLSPFEQWEIDLNEVEFQKKIGSGGFADVYLGYLKTDGTIVAVKQLHQQKFDEYMLEMFQREVTSLSELNHFSILPFVGAHMKPPYCIITEYMNGGSLFYRIHAKDPSDRLTPTKLTIIALGIAYGMSYLHAKQMIHRDLKSLNILLDANDYPKICDFGLTRTKTNEMMTGRIGTCQWMAPEVLSSQKYNEKADVYSYGIILWEMLTGDIPYRGLNDIQIAVQVCKNHSRPKIPRSCPQNLHKFIKYCWNEDPSKRPDFNTICKALEDGTILFPGTDVSALKNYVKTFSATSMAQSNLQTFAQLIPTDIDPYYVSYDDINDMVMNLKNDDSIIPKMALAISNPNVKDMLYKFSFIPNIIIHLNNSNDSNIISYIMLLLTIVLPDEQIMNTFLEYGGHNALMNVLPKMGTILIPRLLDCLIAVIENSNSLNESHSNKSKKSKNLSKNTPKKSKSEKDKLSNEKLKFNFKQIHMVRLAPYLLCTDITQRQLAVYLLTAIFDNKYFKSTKIFNAVIENLLKNSILEAKDDLLTSTLALLLKISSSHKTKEEFKFCNANDRITALLNHSNPQILHLSYLLLQVLFTRYEQSQCTIIAFLDTFPIAAQRVDEEGLLACLNAFTLIMNHETTFIAVSQHNASISTDLIKCALNSSDLAIQISVLRICYVFCSNSKSRGAFLSHIHTFVQFLSECTIVSIFASYSLTALLSLVDPFDALGDSSDTLKIYITKGLQHQHPNQNDENKNVHSNSTKHSKKSKNKSINDNINEHSNEVSNDHSNEVSNEKIIKVSNMHYNDDSCCECEITASALRLLGVLCGKMTGAMLVEDWDVLDKLVPFLVSEKKEFCILTTKVLASMSATAPYCPILTSSMSVLFERCNDNDFEPFPLICLSNMTADPTNAKLCIKYLDILLNFAASGNLNKVERSLVIIFRIITLKEGKKEMKNNNRLQKIIDIAKQNKEKKILVLVSSIIDELVKNDDVCLCLKQCGLEFLINELDKYMPQNNQKIIFSRISSRLQMV</sequence>
<evidence type="ECO:0000313" key="8">
    <source>
        <dbReference type="Proteomes" id="UP000179807"/>
    </source>
</evidence>
<dbReference type="GO" id="GO:0005524">
    <property type="term" value="F:ATP binding"/>
    <property type="evidence" value="ECO:0007669"/>
    <property type="project" value="UniProtKB-UniRule"/>
</dbReference>
<dbReference type="PROSITE" id="PS00108">
    <property type="entry name" value="PROTEIN_KINASE_ST"/>
    <property type="match status" value="1"/>
</dbReference>
<dbReference type="PANTHER" id="PTHR23257:SF958">
    <property type="entry name" value="SERINE_THREONINE-PROTEIN KINASE WNK4"/>
    <property type="match status" value="1"/>
</dbReference>
<dbReference type="SMART" id="SM00220">
    <property type="entry name" value="S_TKc"/>
    <property type="match status" value="1"/>
</dbReference>
<dbReference type="Proteomes" id="UP000179807">
    <property type="component" value="Unassembled WGS sequence"/>
</dbReference>
<accession>A0A1J4KHS7</accession>
<feature type="binding site" evidence="4">
    <location>
        <position position="237"/>
    </location>
    <ligand>
        <name>ATP</name>
        <dbReference type="ChEBI" id="CHEBI:30616"/>
    </ligand>
</feature>
<dbReference type="SUPFAM" id="SSF56112">
    <property type="entry name" value="Protein kinase-like (PK-like)"/>
    <property type="match status" value="1"/>
</dbReference>
<dbReference type="AlphaFoldDB" id="A0A1J4KHS7"/>
<dbReference type="InterPro" id="IPR050167">
    <property type="entry name" value="Ser_Thr_protein_kinase"/>
</dbReference>
<dbReference type="CDD" id="cd13999">
    <property type="entry name" value="STKc_MAP3K-like"/>
    <property type="match status" value="1"/>
</dbReference>
<dbReference type="Gene3D" id="1.10.510.10">
    <property type="entry name" value="Transferase(Phosphotransferase) domain 1"/>
    <property type="match status" value="1"/>
</dbReference>
<evidence type="ECO:0000256" key="3">
    <source>
        <dbReference type="ARBA" id="ARBA00022840"/>
    </source>
</evidence>
<protein>
    <submittedName>
        <fullName evidence="7">TKL family protein kinase</fullName>
    </submittedName>
</protein>
<dbReference type="Gene3D" id="1.25.10.10">
    <property type="entry name" value="Leucine-rich Repeat Variant"/>
    <property type="match status" value="1"/>
</dbReference>
<evidence type="ECO:0000256" key="2">
    <source>
        <dbReference type="ARBA" id="ARBA00022741"/>
    </source>
</evidence>
<feature type="compositionally biased region" description="Basic residues" evidence="5">
    <location>
        <begin position="938"/>
        <end position="947"/>
    </location>
</feature>
<dbReference type="InterPro" id="IPR016024">
    <property type="entry name" value="ARM-type_fold"/>
</dbReference>
<feature type="compositionally biased region" description="Basic residues" evidence="5">
    <location>
        <begin position="628"/>
        <end position="643"/>
    </location>
</feature>
<dbReference type="PROSITE" id="PS00107">
    <property type="entry name" value="PROTEIN_KINASE_ATP"/>
    <property type="match status" value="1"/>
</dbReference>